<dbReference type="PANTHER" id="PTHR31302">
    <property type="entry name" value="TRANSMEMBRANE PROTEIN WITH METALLOPHOSPHOESTERASE DOMAIN-RELATED"/>
    <property type="match status" value="1"/>
</dbReference>
<protein>
    <recommendedName>
        <fullName evidence="4">Calcineurin-like phosphoesterase domain-containing protein</fullName>
    </recommendedName>
</protein>
<dbReference type="GO" id="GO:0009245">
    <property type="term" value="P:lipid A biosynthetic process"/>
    <property type="evidence" value="ECO:0007669"/>
    <property type="project" value="TreeGrafter"/>
</dbReference>
<dbReference type="Gene3D" id="3.60.21.10">
    <property type="match status" value="1"/>
</dbReference>
<dbReference type="PANTHER" id="PTHR31302:SF31">
    <property type="entry name" value="PHOSPHODIESTERASE YAEI"/>
    <property type="match status" value="1"/>
</dbReference>
<keyword evidence="3" id="KW-0812">Transmembrane</keyword>
<dbReference type="InterPro" id="IPR004843">
    <property type="entry name" value="Calcineurin-like_PHP"/>
</dbReference>
<keyword evidence="1" id="KW-0479">Metal-binding</keyword>
<accession>A0A1R3XRM0</accession>
<gene>
    <name evidence="5" type="ORF">SAMN05444128_3623</name>
</gene>
<keyword evidence="3" id="KW-1133">Transmembrane helix</keyword>
<evidence type="ECO:0000256" key="1">
    <source>
        <dbReference type="ARBA" id="ARBA00022723"/>
    </source>
</evidence>
<evidence type="ECO:0000256" key="3">
    <source>
        <dbReference type="SAM" id="Phobius"/>
    </source>
</evidence>
<feature type="transmembrane region" description="Helical" evidence="3">
    <location>
        <begin position="71"/>
        <end position="89"/>
    </location>
</feature>
<dbReference type="EMBL" id="FTPP01000004">
    <property type="protein sequence ID" value="SIT94529.1"/>
    <property type="molecule type" value="Genomic_DNA"/>
</dbReference>
<dbReference type="AlphaFoldDB" id="A0A1R3XRM0"/>
<feature type="transmembrane region" description="Helical" evidence="3">
    <location>
        <begin position="150"/>
        <end position="171"/>
    </location>
</feature>
<dbReference type="CDD" id="cd07385">
    <property type="entry name" value="MPP_YkuE_C"/>
    <property type="match status" value="1"/>
</dbReference>
<keyword evidence="6" id="KW-1185">Reference proteome</keyword>
<evidence type="ECO:0000256" key="2">
    <source>
        <dbReference type="ARBA" id="ARBA00022801"/>
    </source>
</evidence>
<dbReference type="InterPro" id="IPR051158">
    <property type="entry name" value="Metallophosphoesterase_sf"/>
</dbReference>
<dbReference type="InterPro" id="IPR029052">
    <property type="entry name" value="Metallo-depent_PP-like"/>
</dbReference>
<dbReference type="Proteomes" id="UP000187181">
    <property type="component" value="Unassembled WGS sequence"/>
</dbReference>
<feature type="transmembrane region" description="Helical" evidence="3">
    <location>
        <begin position="101"/>
        <end position="122"/>
    </location>
</feature>
<evidence type="ECO:0000259" key="4">
    <source>
        <dbReference type="Pfam" id="PF00149"/>
    </source>
</evidence>
<keyword evidence="2" id="KW-0378">Hydrolase</keyword>
<keyword evidence="3" id="KW-0472">Membrane</keyword>
<dbReference type="SUPFAM" id="SSF56300">
    <property type="entry name" value="Metallo-dependent phosphatases"/>
    <property type="match status" value="1"/>
</dbReference>
<proteinExistence type="predicted"/>
<dbReference type="GO" id="GO:0016020">
    <property type="term" value="C:membrane"/>
    <property type="evidence" value="ECO:0007669"/>
    <property type="project" value="GOC"/>
</dbReference>
<reference evidence="6" key="1">
    <citation type="submission" date="2017-01" db="EMBL/GenBank/DDBJ databases">
        <authorList>
            <person name="Varghese N."/>
            <person name="Submissions S."/>
        </authorList>
    </citation>
    <scope>NUCLEOTIDE SEQUENCE [LARGE SCALE GENOMIC DNA]</scope>
    <source>
        <strain evidence="6">LP100</strain>
    </source>
</reference>
<dbReference type="GO" id="GO:0046872">
    <property type="term" value="F:metal ion binding"/>
    <property type="evidence" value="ECO:0007669"/>
    <property type="project" value="UniProtKB-KW"/>
</dbReference>
<evidence type="ECO:0000313" key="6">
    <source>
        <dbReference type="Proteomes" id="UP000187181"/>
    </source>
</evidence>
<feature type="transmembrane region" description="Helical" evidence="3">
    <location>
        <begin position="33"/>
        <end position="51"/>
    </location>
</feature>
<sequence>MNLAFLAEHTIFKNLKLLSAVLTQHQSYTMQRLFSIGIVVFILFLVDLYVFQAIKTVTQNLSASAQRIIYILHWAVFAITAATFTVASFTRGTPPDTFKTYLASTLFIIFASKLVVVLFLFVDDTLRLGKVVFNQVNSGETTFDPSRSKFLSQMGLLVAAVPFSAFIYGMMKGAYEYRVKRVTLRFPNLPDAFDGFKMLQISDLHTGSFTSTEPLKEAVKLINQQEADLVFFTGDMVNNVATELLPHADTLKEIRAKQGVFSVLGNHDYGDYVSWESREAKNQNLQTLIETQRRMGWDVLLNENRRIEKDGAHIAVLGVENWGNRAGFPKYGNLSKAYTGSENSPFKVLLSHDPSHWDGEINQKYDDIDLTLSGHTHGMQFGVNVPGLKWSPVQYVYEQWAGLYKRGRQHLYVNTGLGFIGYPGRVGFLPEITVFELKKA</sequence>
<evidence type="ECO:0000313" key="5">
    <source>
        <dbReference type="EMBL" id="SIT94529.1"/>
    </source>
</evidence>
<dbReference type="Pfam" id="PF00149">
    <property type="entry name" value="Metallophos"/>
    <property type="match status" value="1"/>
</dbReference>
<organism evidence="5 6">
    <name type="scientific">Pontibacter indicus</name>
    <dbReference type="NCBI Taxonomy" id="1317125"/>
    <lineage>
        <taxon>Bacteria</taxon>
        <taxon>Pseudomonadati</taxon>
        <taxon>Bacteroidota</taxon>
        <taxon>Cytophagia</taxon>
        <taxon>Cytophagales</taxon>
        <taxon>Hymenobacteraceae</taxon>
        <taxon>Pontibacter</taxon>
    </lineage>
</organism>
<dbReference type="GO" id="GO:0008758">
    <property type="term" value="F:UDP-2,3-diacylglucosamine hydrolase activity"/>
    <property type="evidence" value="ECO:0007669"/>
    <property type="project" value="TreeGrafter"/>
</dbReference>
<name>A0A1R3XRM0_9BACT</name>
<feature type="domain" description="Calcineurin-like phosphoesterase" evidence="4">
    <location>
        <begin position="197"/>
        <end position="378"/>
    </location>
</feature>